<dbReference type="EMBL" id="JARPWH010000011">
    <property type="protein sequence ID" value="MDT2401749.1"/>
    <property type="molecule type" value="Genomic_DNA"/>
</dbReference>
<keyword evidence="2" id="KW-1133">Transmembrane helix</keyword>
<feature type="compositionally biased region" description="Basic residues" evidence="1">
    <location>
        <begin position="14"/>
        <end position="26"/>
    </location>
</feature>
<evidence type="ECO:0000313" key="3">
    <source>
        <dbReference type="EMBL" id="MDT2401749.1"/>
    </source>
</evidence>
<name>A0AAJ1MVA7_ENTAV</name>
<dbReference type="Proteomes" id="UP001260773">
    <property type="component" value="Unassembled WGS sequence"/>
</dbReference>
<accession>A0AAJ1MVA7</accession>
<evidence type="ECO:0000313" key="6">
    <source>
        <dbReference type="Proteomes" id="UP001264335"/>
    </source>
</evidence>
<comment type="caution">
    <text evidence="3">The sequence shown here is derived from an EMBL/GenBank/DDBJ whole genome shotgun (WGS) entry which is preliminary data.</text>
</comment>
<keyword evidence="2" id="KW-0472">Membrane</keyword>
<reference evidence="3 6" key="1">
    <citation type="submission" date="2023-03" db="EMBL/GenBank/DDBJ databases">
        <authorList>
            <person name="Shen W."/>
            <person name="Cai J."/>
        </authorList>
    </citation>
    <scope>NUCLEOTIDE SEQUENCE</scope>
    <source>
        <strain evidence="3">P33-2</strain>
        <strain evidence="4 6">Y2</strain>
    </source>
</reference>
<sequence>MVNVFKNTWDRPKNHSRYHKSNKKNAAKKDSAVRSLLFKILSVFVIGFLTKKIKERKK</sequence>
<dbReference type="AlphaFoldDB" id="A0AAJ1MVA7"/>
<protein>
    <submittedName>
        <fullName evidence="3">Uncharacterized protein</fullName>
    </submittedName>
</protein>
<evidence type="ECO:0000256" key="2">
    <source>
        <dbReference type="SAM" id="Phobius"/>
    </source>
</evidence>
<keyword evidence="2" id="KW-0812">Transmembrane</keyword>
<evidence type="ECO:0000256" key="1">
    <source>
        <dbReference type="SAM" id="MobiDB-lite"/>
    </source>
</evidence>
<dbReference type="Proteomes" id="UP001264335">
    <property type="component" value="Unassembled WGS sequence"/>
</dbReference>
<evidence type="ECO:0000313" key="4">
    <source>
        <dbReference type="EMBL" id="MDT2515343.1"/>
    </source>
</evidence>
<dbReference type="EMBL" id="JARPWY010000041">
    <property type="protein sequence ID" value="MDT2515343.1"/>
    <property type="molecule type" value="Genomic_DNA"/>
</dbReference>
<dbReference type="RefSeq" id="WP_016178754.1">
    <property type="nucleotide sequence ID" value="NZ_CAAKNX010000186.1"/>
</dbReference>
<evidence type="ECO:0000313" key="5">
    <source>
        <dbReference type="Proteomes" id="UP001260773"/>
    </source>
</evidence>
<feature type="transmembrane region" description="Helical" evidence="2">
    <location>
        <begin position="32"/>
        <end position="50"/>
    </location>
</feature>
<feature type="region of interest" description="Disordered" evidence="1">
    <location>
        <begin position="1"/>
        <end position="28"/>
    </location>
</feature>
<organism evidence="3 5">
    <name type="scientific">Enterococcus avium</name>
    <name type="common">Streptococcus avium</name>
    <dbReference type="NCBI Taxonomy" id="33945"/>
    <lineage>
        <taxon>Bacteria</taxon>
        <taxon>Bacillati</taxon>
        <taxon>Bacillota</taxon>
        <taxon>Bacilli</taxon>
        <taxon>Lactobacillales</taxon>
        <taxon>Enterococcaceae</taxon>
        <taxon>Enterococcus</taxon>
    </lineage>
</organism>
<gene>
    <name evidence="3" type="ORF">P7D43_05135</name>
    <name evidence="4" type="ORF">P7D79_14045</name>
</gene>
<proteinExistence type="predicted"/>